<comment type="caution">
    <text evidence="5">The sequence shown here is derived from an EMBL/GenBank/DDBJ whole genome shotgun (WGS) entry which is preliminary data.</text>
</comment>
<dbReference type="PROSITE" id="PS51257">
    <property type="entry name" value="PROKAR_LIPOPROTEIN"/>
    <property type="match status" value="1"/>
</dbReference>
<dbReference type="InterPro" id="IPR026045">
    <property type="entry name" value="Ferric-bd"/>
</dbReference>
<reference evidence="5 6" key="1">
    <citation type="journal article" date="2019" name="Int. J. Syst. Evol. Microbiol.">
        <title>The Global Catalogue of Microorganisms (GCM) 10K type strain sequencing project: providing services to taxonomists for standard genome sequencing and annotation.</title>
        <authorList>
            <consortium name="The Broad Institute Genomics Platform"/>
            <consortium name="The Broad Institute Genome Sequencing Center for Infectious Disease"/>
            <person name="Wu L."/>
            <person name="Ma J."/>
        </authorList>
    </citation>
    <scope>NUCLEOTIDE SEQUENCE [LARGE SCALE GENOMIC DNA]</scope>
    <source>
        <strain evidence="5 6">JCM 16021</strain>
    </source>
</reference>
<evidence type="ECO:0000256" key="2">
    <source>
        <dbReference type="ARBA" id="ARBA00022496"/>
    </source>
</evidence>
<keyword evidence="2" id="KW-0408">Iron</keyword>
<evidence type="ECO:0000256" key="1">
    <source>
        <dbReference type="ARBA" id="ARBA00008520"/>
    </source>
</evidence>
<comment type="similarity">
    <text evidence="1">Belongs to the bacterial solute-binding protein 1 family.</text>
</comment>
<feature type="signal peptide" evidence="4">
    <location>
        <begin position="1"/>
        <end position="18"/>
    </location>
</feature>
<accession>A0ABN2YAQ7</accession>
<evidence type="ECO:0000256" key="4">
    <source>
        <dbReference type="SAM" id="SignalP"/>
    </source>
</evidence>
<dbReference type="RefSeq" id="WP_344303645.1">
    <property type="nucleotide sequence ID" value="NZ_BAAAQQ010000011.1"/>
</dbReference>
<dbReference type="Pfam" id="PF13343">
    <property type="entry name" value="SBP_bac_6"/>
    <property type="match status" value="1"/>
</dbReference>
<dbReference type="SUPFAM" id="SSF53850">
    <property type="entry name" value="Periplasmic binding protein-like II"/>
    <property type="match status" value="1"/>
</dbReference>
<protein>
    <submittedName>
        <fullName evidence="5">Fe(3+) ABC transporter substrate-binding protein</fullName>
    </submittedName>
</protein>
<dbReference type="Proteomes" id="UP001500575">
    <property type="component" value="Unassembled WGS sequence"/>
</dbReference>
<organism evidence="5 6">
    <name type="scientific">Nocardioides bigeumensis</name>
    <dbReference type="NCBI Taxonomy" id="433657"/>
    <lineage>
        <taxon>Bacteria</taxon>
        <taxon>Bacillati</taxon>
        <taxon>Actinomycetota</taxon>
        <taxon>Actinomycetes</taxon>
        <taxon>Propionibacteriales</taxon>
        <taxon>Nocardioidaceae</taxon>
        <taxon>Nocardioides</taxon>
    </lineage>
</organism>
<dbReference type="EMBL" id="BAAAQQ010000011">
    <property type="protein sequence ID" value="GAA2124293.1"/>
    <property type="molecule type" value="Genomic_DNA"/>
</dbReference>
<keyword evidence="2" id="KW-0406">Ion transport</keyword>
<keyword evidence="2" id="KW-0813">Transport</keyword>
<dbReference type="PANTHER" id="PTHR30006">
    <property type="entry name" value="THIAMINE-BINDING PERIPLASMIC PROTEIN-RELATED"/>
    <property type="match status" value="1"/>
</dbReference>
<dbReference type="Gene3D" id="3.40.190.10">
    <property type="entry name" value="Periplasmic binding protein-like II"/>
    <property type="match status" value="2"/>
</dbReference>
<evidence type="ECO:0000313" key="6">
    <source>
        <dbReference type="Proteomes" id="UP001500575"/>
    </source>
</evidence>
<keyword evidence="6" id="KW-1185">Reference proteome</keyword>
<evidence type="ECO:0000313" key="5">
    <source>
        <dbReference type="EMBL" id="GAA2124293.1"/>
    </source>
</evidence>
<name>A0ABN2YAQ7_9ACTN</name>
<dbReference type="PIRSF" id="PIRSF002825">
    <property type="entry name" value="CfbpA"/>
    <property type="match status" value="1"/>
</dbReference>
<evidence type="ECO:0000256" key="3">
    <source>
        <dbReference type="ARBA" id="ARBA00022729"/>
    </source>
</evidence>
<keyword evidence="3 4" id="KW-0732">Signal</keyword>
<sequence>MRRTTLLGTALSLCAAVAASGCSVFDPPADIQVYSARHYDVEDAFKEFEEQTGKSVEFIFDEDAALLERIKAEGDDSPADVYMTVDAGNLWNAADQGVLEAIDSPALDDAVPAEYRDPENRWFGLAVRARTVLYNPNAVDPAEFDAEDTYGGLADPKWSGRLCMRDSQEAYTQSLVASLIALHGEEGARDIVQGWLDNDVQIMSNDILLIEAVDAGTCDVAIVNHYYVARELDEKPDLNVKLFWASQEGEGTHVNISGAGVVATSDNKADAQELIEWLATDGQHDFIGGNHEYPVNPSVEPDELVASFGEFTPMTLDAQAYGENNAAAVALLADLGYDG</sequence>
<feature type="chain" id="PRO_5047047457" evidence="4">
    <location>
        <begin position="19"/>
        <end position="339"/>
    </location>
</feature>
<proteinExistence type="inferred from homology"/>
<gene>
    <name evidence="5" type="ORF">GCM10009843_20870</name>
</gene>
<keyword evidence="2" id="KW-0410">Iron transport</keyword>
<dbReference type="PANTHER" id="PTHR30006:SF15">
    <property type="entry name" value="IRON-UTILIZATION PERIPLASMIC PROTEIN"/>
    <property type="match status" value="1"/>
</dbReference>